<dbReference type="RefSeq" id="WP_038561925.1">
    <property type="nucleotide sequence ID" value="NZ_CP008876.1"/>
</dbReference>
<evidence type="ECO:0000313" key="2">
    <source>
        <dbReference type="EMBL" id="AIF67011.1"/>
    </source>
</evidence>
<reference evidence="2 4" key="1">
    <citation type="submission" date="2014-07" db="EMBL/GenBank/DDBJ databases">
        <title>Complete genome sequence of a moderately halophilic bacterium Terribacillus aidingensis MP602, isolated from Cryptomeria fortunei in Tianmu mountain in China.</title>
        <authorList>
            <person name="Wang Y."/>
            <person name="Lu P."/>
            <person name="Zhang L."/>
        </authorList>
    </citation>
    <scope>NUCLEOTIDE SEQUENCE [LARGE SCALE GENOMIC DNA]</scope>
    <source>
        <strain evidence="2 4">MP602</strain>
    </source>
</reference>
<feature type="transmembrane region" description="Helical" evidence="1">
    <location>
        <begin position="85"/>
        <end position="106"/>
    </location>
</feature>
<feature type="transmembrane region" description="Helical" evidence="1">
    <location>
        <begin position="51"/>
        <end position="73"/>
    </location>
</feature>
<dbReference type="HOGENOM" id="CLU_104065_0_0_9"/>
<reference evidence="3 5" key="2">
    <citation type="submission" date="2016-10" db="EMBL/GenBank/DDBJ databases">
        <authorList>
            <person name="Varghese N."/>
            <person name="Submissions S."/>
        </authorList>
    </citation>
    <scope>NUCLEOTIDE SEQUENCE [LARGE SCALE GENOMIC DNA]</scope>
    <source>
        <strain evidence="3 5">DSM 21619</strain>
    </source>
</reference>
<dbReference type="KEGG" id="tap:GZ22_10390"/>
<dbReference type="EMBL" id="FOCD01000001">
    <property type="protein sequence ID" value="SEM47866.1"/>
    <property type="molecule type" value="Genomic_DNA"/>
</dbReference>
<keyword evidence="1" id="KW-0812">Transmembrane</keyword>
<proteinExistence type="predicted"/>
<dbReference type="InterPro" id="IPR007352">
    <property type="entry name" value="DUF420"/>
</dbReference>
<feature type="transmembrane region" description="Helical" evidence="1">
    <location>
        <begin position="165"/>
        <end position="183"/>
    </location>
</feature>
<feature type="transmembrane region" description="Helical" evidence="1">
    <location>
        <begin position="20"/>
        <end position="39"/>
    </location>
</feature>
<evidence type="ECO:0000313" key="3">
    <source>
        <dbReference type="EMBL" id="SEM47866.1"/>
    </source>
</evidence>
<feature type="transmembrane region" description="Helical" evidence="1">
    <location>
        <begin position="121"/>
        <end position="144"/>
    </location>
</feature>
<protein>
    <submittedName>
        <fullName evidence="2">Membrane protein</fullName>
    </submittedName>
</protein>
<evidence type="ECO:0000313" key="5">
    <source>
        <dbReference type="Proteomes" id="UP000199735"/>
    </source>
</evidence>
<dbReference type="AlphaFoldDB" id="A0A075LLG6"/>
<dbReference type="Pfam" id="PF04238">
    <property type="entry name" value="DUF420"/>
    <property type="match status" value="1"/>
</dbReference>
<gene>
    <name evidence="2" type="ORF">GZ22_10390</name>
    <name evidence="3" type="ORF">SAMN04489762_0169</name>
</gene>
<dbReference type="PANTHER" id="PTHR37692:SF1">
    <property type="entry name" value="DUF420 DOMAIN-CONTAINING PROTEIN"/>
    <property type="match status" value="1"/>
</dbReference>
<keyword evidence="1" id="KW-0472">Membrane</keyword>
<dbReference type="Proteomes" id="UP000027980">
    <property type="component" value="Chromosome"/>
</dbReference>
<name>A0A075LLG6_9BACI</name>
<keyword evidence="1" id="KW-1133">Transmembrane helix</keyword>
<accession>A0A075LLG6</accession>
<organism evidence="2 4">
    <name type="scientific">Terribacillus saccharophilus</name>
    <dbReference type="NCBI Taxonomy" id="361277"/>
    <lineage>
        <taxon>Bacteria</taxon>
        <taxon>Bacillati</taxon>
        <taxon>Bacillota</taxon>
        <taxon>Bacilli</taxon>
        <taxon>Bacillales</taxon>
        <taxon>Bacillaceae</taxon>
        <taxon>Terribacillus</taxon>
    </lineage>
</organism>
<sequence length="184" mass="21346">MNEADFGYKPNHKKRNYRPLVIWLTIIIDGLVVVLSGLPPVEGFDLFDVHILPMLNAIFNSFTFVFLLLALIFIMKKNIIWHKRFIYSAFVTTALFLISYVSYHYLSGDTSFGGEGIIRPIYFFILITHIVLAAVIVPLALASITRAWNMDVPRHRKIARWTMPLWLYVSLTGVIVYLMIRPYY</sequence>
<dbReference type="Proteomes" id="UP000199735">
    <property type="component" value="Unassembled WGS sequence"/>
</dbReference>
<dbReference type="EMBL" id="CP008876">
    <property type="protein sequence ID" value="AIF67011.1"/>
    <property type="molecule type" value="Genomic_DNA"/>
</dbReference>
<dbReference type="PANTHER" id="PTHR37692">
    <property type="entry name" value="HYPOTHETICAL MEMBRANE SPANNING PROTEIN"/>
    <property type="match status" value="1"/>
</dbReference>
<evidence type="ECO:0000313" key="4">
    <source>
        <dbReference type="Proteomes" id="UP000027980"/>
    </source>
</evidence>
<dbReference type="GeneID" id="34220417"/>
<accession>A0AAX2E9C4</accession>
<dbReference type="OrthoDB" id="9811380at2"/>
<evidence type="ECO:0000256" key="1">
    <source>
        <dbReference type="SAM" id="Phobius"/>
    </source>
</evidence>